<accession>A0A7R9QYR5</accession>
<dbReference type="EMBL" id="OC943986">
    <property type="protein sequence ID" value="CAD7662738.1"/>
    <property type="molecule type" value="Genomic_DNA"/>
</dbReference>
<dbReference type="OrthoDB" id="7788172at2759"/>
<evidence type="ECO:0000313" key="2">
    <source>
        <dbReference type="Proteomes" id="UP000728032"/>
    </source>
</evidence>
<name>A0A7R9QYR5_9ACAR</name>
<reference evidence="1" key="1">
    <citation type="submission" date="2020-11" db="EMBL/GenBank/DDBJ databases">
        <authorList>
            <person name="Tran Van P."/>
        </authorList>
    </citation>
    <scope>NUCLEOTIDE SEQUENCE</scope>
</reference>
<keyword evidence="2" id="KW-1185">Reference proteome</keyword>
<evidence type="ECO:0000313" key="1">
    <source>
        <dbReference type="EMBL" id="CAD7662738.1"/>
    </source>
</evidence>
<dbReference type="EMBL" id="CAJPVJ010029161">
    <property type="protein sequence ID" value="CAG2179875.1"/>
    <property type="molecule type" value="Genomic_DNA"/>
</dbReference>
<protein>
    <recommendedName>
        <fullName evidence="3">C2H2-type domain-containing protein</fullName>
    </recommendedName>
</protein>
<gene>
    <name evidence="1" type="ORF">ONB1V03_LOCUS19298</name>
</gene>
<evidence type="ECO:0008006" key="3">
    <source>
        <dbReference type="Google" id="ProtNLM"/>
    </source>
</evidence>
<feature type="non-terminal residue" evidence="1">
    <location>
        <position position="210"/>
    </location>
</feature>
<proteinExistence type="predicted"/>
<dbReference type="Proteomes" id="UP000728032">
    <property type="component" value="Unassembled WGS sequence"/>
</dbReference>
<sequence length="210" mass="23948">CDIFFTHIDYLKTHHKHEHERYKGTRQSKTITISGYEIPKEPLITTVYKPSASRGTQTMILSANGTPIEVAPTPGPSTSVTTSNTSFSYSPQVSGDEVLKCSFPHCSFTTNNKQKLEFHISAHTNSKYKVGNILTDIYRHIKKSTKHDGKKVFECKIHQKCDFAIDCEKSFKEHLRLKHFREDTPEKYIDGIVEDLFLNKPTNGDDPNNK</sequence>
<dbReference type="AlphaFoldDB" id="A0A7R9QYR5"/>
<organism evidence="1">
    <name type="scientific">Oppiella nova</name>
    <dbReference type="NCBI Taxonomy" id="334625"/>
    <lineage>
        <taxon>Eukaryota</taxon>
        <taxon>Metazoa</taxon>
        <taxon>Ecdysozoa</taxon>
        <taxon>Arthropoda</taxon>
        <taxon>Chelicerata</taxon>
        <taxon>Arachnida</taxon>
        <taxon>Acari</taxon>
        <taxon>Acariformes</taxon>
        <taxon>Sarcoptiformes</taxon>
        <taxon>Oribatida</taxon>
        <taxon>Brachypylina</taxon>
        <taxon>Oppioidea</taxon>
        <taxon>Oppiidae</taxon>
        <taxon>Oppiella</taxon>
    </lineage>
</organism>